<sequence length="95" mass="11032">MEDSIPKQLGPKEICGLLNLSHRQLDYWVLIGVVRPILEPHGKKVFKRFTDDDFYFLKEVKALTDEGFLVSKAAQKVRESWSKRIRQNGQEESAK</sequence>
<name>A0A7X6DS11_9BACT</name>
<dbReference type="Gene3D" id="1.10.1660.10">
    <property type="match status" value="1"/>
</dbReference>
<dbReference type="AlphaFoldDB" id="A0A7X6DS11"/>
<dbReference type="Pfam" id="PF13411">
    <property type="entry name" value="MerR_1"/>
    <property type="match status" value="1"/>
</dbReference>
<evidence type="ECO:0000259" key="1">
    <source>
        <dbReference type="Pfam" id="PF13411"/>
    </source>
</evidence>
<feature type="domain" description="HTH merR-type" evidence="1">
    <location>
        <begin position="12"/>
        <end position="77"/>
    </location>
</feature>
<proteinExistence type="predicted"/>
<dbReference type="SUPFAM" id="SSF46955">
    <property type="entry name" value="Putative DNA-binding domain"/>
    <property type="match status" value="1"/>
</dbReference>
<evidence type="ECO:0000313" key="2">
    <source>
        <dbReference type="EMBL" id="NKE72305.1"/>
    </source>
</evidence>
<dbReference type="InterPro" id="IPR009061">
    <property type="entry name" value="DNA-bd_dom_put_sf"/>
</dbReference>
<reference evidence="2 3" key="1">
    <citation type="journal article" date="2020" name="Nature">
        <title>Bacterial chemolithoautotrophy via manganese oxidation.</title>
        <authorList>
            <person name="Yu H."/>
            <person name="Leadbetter J.R."/>
        </authorList>
    </citation>
    <scope>NUCLEOTIDE SEQUENCE [LARGE SCALE GENOMIC DNA]</scope>
    <source>
        <strain evidence="2 3">Mn-1</strain>
    </source>
</reference>
<protein>
    <submittedName>
        <fullName evidence="2">MerR family transcriptional regulator</fullName>
    </submittedName>
</protein>
<dbReference type="GO" id="GO:0003677">
    <property type="term" value="F:DNA binding"/>
    <property type="evidence" value="ECO:0007669"/>
    <property type="project" value="InterPro"/>
</dbReference>
<dbReference type="InterPro" id="IPR000551">
    <property type="entry name" value="MerR-type_HTH_dom"/>
</dbReference>
<gene>
    <name evidence="2" type="ORF">MNODULE_16265</name>
</gene>
<comment type="caution">
    <text evidence="2">The sequence shown here is derived from an EMBL/GenBank/DDBJ whole genome shotgun (WGS) entry which is preliminary data.</text>
</comment>
<dbReference type="RefSeq" id="WP_168061816.1">
    <property type="nucleotide sequence ID" value="NZ_VTOW01000003.1"/>
</dbReference>
<accession>A0A7X6DS11</accession>
<dbReference type="Proteomes" id="UP000534783">
    <property type="component" value="Unassembled WGS sequence"/>
</dbReference>
<evidence type="ECO:0000313" key="3">
    <source>
        <dbReference type="Proteomes" id="UP000534783"/>
    </source>
</evidence>
<keyword evidence="3" id="KW-1185">Reference proteome</keyword>
<dbReference type="GO" id="GO:0006355">
    <property type="term" value="P:regulation of DNA-templated transcription"/>
    <property type="evidence" value="ECO:0007669"/>
    <property type="project" value="InterPro"/>
</dbReference>
<organism evidence="2 3">
    <name type="scientific">Candidatus Manganitrophus noduliformans</name>
    <dbReference type="NCBI Taxonomy" id="2606439"/>
    <lineage>
        <taxon>Bacteria</taxon>
        <taxon>Pseudomonadati</taxon>
        <taxon>Nitrospirota</taxon>
        <taxon>Nitrospiria</taxon>
        <taxon>Candidatus Troglogloeales</taxon>
        <taxon>Candidatus Manganitrophaceae</taxon>
        <taxon>Candidatus Manganitrophus</taxon>
    </lineage>
</organism>
<dbReference type="EMBL" id="VTOW01000003">
    <property type="protein sequence ID" value="NKE72305.1"/>
    <property type="molecule type" value="Genomic_DNA"/>
</dbReference>